<feature type="domain" description="BIG2" evidence="2">
    <location>
        <begin position="1080"/>
        <end position="1165"/>
    </location>
</feature>
<accession>A0A2V5K436</accession>
<dbReference type="InterPro" id="IPR013320">
    <property type="entry name" value="ConA-like_dom_sf"/>
</dbReference>
<feature type="domain" description="BIG2" evidence="2">
    <location>
        <begin position="987"/>
        <end position="1072"/>
    </location>
</feature>
<dbReference type="InterPro" id="IPR006626">
    <property type="entry name" value="PbH1"/>
</dbReference>
<dbReference type="SMART" id="SM00710">
    <property type="entry name" value="PbH1"/>
    <property type="match status" value="6"/>
</dbReference>
<protein>
    <recommendedName>
        <fullName evidence="5">Fibronectin type-III domain-containing protein</fullName>
    </recommendedName>
</protein>
<dbReference type="SUPFAM" id="SSF51126">
    <property type="entry name" value="Pectin lyase-like"/>
    <property type="match status" value="1"/>
</dbReference>
<gene>
    <name evidence="3" type="ORF">DLM86_16840</name>
</gene>
<dbReference type="Pfam" id="PF00041">
    <property type="entry name" value="fn3"/>
    <property type="match status" value="1"/>
</dbReference>
<dbReference type="SUPFAM" id="SSF49899">
    <property type="entry name" value="Concanavalin A-like lectins/glucanases"/>
    <property type="match status" value="1"/>
</dbReference>
<evidence type="ECO:0000259" key="2">
    <source>
        <dbReference type="SMART" id="SM00635"/>
    </source>
</evidence>
<dbReference type="SUPFAM" id="SSF49265">
    <property type="entry name" value="Fibronectin type III"/>
    <property type="match status" value="1"/>
</dbReference>
<evidence type="ECO:0000313" key="3">
    <source>
        <dbReference type="EMBL" id="PYI53442.1"/>
    </source>
</evidence>
<name>A0A2V5K436_9BACL</name>
<feature type="domain" description="Fibronectin type-III" evidence="1">
    <location>
        <begin position="1463"/>
        <end position="1536"/>
    </location>
</feature>
<feature type="domain" description="BIG2" evidence="2">
    <location>
        <begin position="315"/>
        <end position="392"/>
    </location>
</feature>
<dbReference type="Gene3D" id="2.60.40.10">
    <property type="entry name" value="Immunoglobulins"/>
    <property type="match status" value="1"/>
</dbReference>
<dbReference type="Pfam" id="PF21231">
    <property type="entry name" value="GH141_M"/>
    <property type="match status" value="1"/>
</dbReference>
<dbReference type="PANTHER" id="PTHR36453:SF1">
    <property type="entry name" value="RIGHT HANDED BETA HELIX DOMAIN-CONTAINING PROTEIN"/>
    <property type="match status" value="1"/>
</dbReference>
<organism evidence="3 4">
    <name type="scientific">Paenibacillus flagellatus</name>
    <dbReference type="NCBI Taxonomy" id="2211139"/>
    <lineage>
        <taxon>Bacteria</taxon>
        <taxon>Bacillati</taxon>
        <taxon>Bacillota</taxon>
        <taxon>Bacilli</taxon>
        <taxon>Bacillales</taxon>
        <taxon>Paenibacillaceae</taxon>
        <taxon>Paenibacillus</taxon>
    </lineage>
</organism>
<keyword evidence="4" id="KW-1185">Reference proteome</keyword>
<dbReference type="PANTHER" id="PTHR36453">
    <property type="entry name" value="SECRETED PROTEIN-RELATED"/>
    <property type="match status" value="1"/>
</dbReference>
<dbReference type="InterPro" id="IPR003961">
    <property type="entry name" value="FN3_dom"/>
</dbReference>
<dbReference type="InterPro" id="IPR008964">
    <property type="entry name" value="Invasin/intimin_cell_adhesion"/>
</dbReference>
<dbReference type="InterPro" id="IPR003343">
    <property type="entry name" value="Big_2"/>
</dbReference>
<dbReference type="Gene3D" id="2.60.40.1080">
    <property type="match status" value="5"/>
</dbReference>
<dbReference type="Gene3D" id="2.160.20.10">
    <property type="entry name" value="Single-stranded right-handed beta-helix, Pectin lyase-like"/>
    <property type="match status" value="2"/>
</dbReference>
<evidence type="ECO:0008006" key="5">
    <source>
        <dbReference type="Google" id="ProtNLM"/>
    </source>
</evidence>
<dbReference type="CDD" id="cd00063">
    <property type="entry name" value="FN3"/>
    <property type="match status" value="1"/>
</dbReference>
<comment type="caution">
    <text evidence="3">The sequence shown here is derived from an EMBL/GenBank/DDBJ whole genome shotgun (WGS) entry which is preliminary data.</text>
</comment>
<dbReference type="SMART" id="SM00060">
    <property type="entry name" value="FN3"/>
    <property type="match status" value="1"/>
</dbReference>
<dbReference type="SMART" id="SM00635">
    <property type="entry name" value="BID_2"/>
    <property type="match status" value="5"/>
</dbReference>
<dbReference type="Pfam" id="PF02368">
    <property type="entry name" value="Big_2"/>
    <property type="match status" value="2"/>
</dbReference>
<proteinExistence type="predicted"/>
<dbReference type="Proteomes" id="UP000247476">
    <property type="component" value="Unassembled WGS sequence"/>
</dbReference>
<dbReference type="SUPFAM" id="SSF49373">
    <property type="entry name" value="Invasin/intimin cell-adhesion fragments"/>
    <property type="match status" value="5"/>
</dbReference>
<dbReference type="InterPro" id="IPR012334">
    <property type="entry name" value="Pectin_lyas_fold"/>
</dbReference>
<dbReference type="InterPro" id="IPR048482">
    <property type="entry name" value="GH141_ins"/>
</dbReference>
<dbReference type="InterPro" id="IPR036116">
    <property type="entry name" value="FN3_sf"/>
</dbReference>
<evidence type="ECO:0000259" key="1">
    <source>
        <dbReference type="SMART" id="SM00060"/>
    </source>
</evidence>
<sequence>MWMSRLLRWPGIGCAFLAVLLGLGLLGPFPVYAAGDLLNETFESYAPGTKPANWKIPAPPAAVEPAPDPYVVRAVVEQVDGIAGKALKLEKNGKSASSYNIEKTIPAGAAKMTMTYKVKADQTGAVFYLPTLKNGAVVIKFALYEGQFAYMKQGGTFWTPIAPYEAGVWYEVDVMADSEAGIFDLSIDGAPKLSREPWTAGVAPNGFYLGIYKDSVGSAYFDDFQISSYKPAIGVSFPQPAYGVAKGASVRLPLAFEPADATVRTASWSSDRPDIASVDANGVVTGVSPGTAVIAAQPLEPIPAATVTVNVYVVPITGITIAPVGSAVPVGSRHYLQAEIAPANHTDTRIVWGTDDPQVATVDEYGELTGVGPGTATVYAANADGTIRGETAVTVAPRTVWKELYVAPSGDDGSPGTEQAPFRTIRRAQEAVRQLTGAMAGDIVVLLREGTYTLDDTLRFGPDDSGRNGHFVTYRSYPGEEAVISGGRTITGWTEHDNVNGIYKAYVGGLNTRQLFVDGVRAVRARSEGGLTNPLKTADGYVSDDTFLAAWGDASELEFVYREQWTNPRVNVQSVGLAGGKAQIVMENPGWAAASNKGMTSATVPVYYENAYELIDRPGEWYYSRTDGYVYYKPRAWENLSAAEVVAPVLERLLDISGESADRPVRNLQFEGLRFRYSAWNRPSTSFGHSDAQNNHLRYPGKPDELPDAAIELELANTVHFKRNDFAKLGITAIRMQNGVQNGLIEGNRFYDISGGAINVGQPNSNDPDVYHSADKRKWMKNNDIVNNYIHDIGVDYMSAAAISAGFPVDMDISHNEIYNIPYSGTHIGYGWTKDFDPVTRNVNIRNNLIYDLMGMGLRDGGAFYSLGTSGATAEDKNVVAGNYIRNQMDIGAPLYADEGSAYWKYESNVIDLRESPPWHSSKRWAQAWAATIHDQEFVGNYTTESAYIDNGFDNVFRDTRVFPDADWPSEALAIIGNAGLQPSYLDLADGAVSRWTAEPVRLNVGETQPVALAAKDGKDRPLTLDTSRLYYSVQDASVASVDGEGKVTGLREGSTKVTIDIVNGSVLRTIEADVFVGETLSDIRLEGVAGNVAYAEQGATAALRAYGNTTFGNRVELDAVAFSSSNPAVASVTTDGVLTAREAGSAVLALSGTYKGTERKGYYHLKVGGGGTAEPYALRREIDDAGSWHVSPEGGNNVQSGDSRITIGTPNGGHAVYQGRQFGGELLDFKMTINASSSWYALQFGKQSETLGYSADDTYLAVVSAGGIELQRFNAGARTVIYGDIPGYPSLAGPAIPNTMLPFNEERRLQLGAVPEAGGVRLIMTVDGETVFDYLDTAVGAIRKPGYFGLIARNGTITLAKPDDAPVPVVGLALDGLSAMRTGETRSVSVVAVRDDGTVGFPSSGVSYASADPSIADIDDGGTVTAYRAGQTVISATYGAHTASHTLAVTEGPAPADATKPTWPAGAGLTADGNGTTKVELKWPAASDNVGVVRYEVRFDDNVLQTGSTGMTVKGLKKNNAYSFRVFALDAAGNRSDPLELTVETKKKPGKGHE</sequence>
<evidence type="ECO:0000313" key="4">
    <source>
        <dbReference type="Proteomes" id="UP000247476"/>
    </source>
</evidence>
<reference evidence="3 4" key="1">
    <citation type="submission" date="2018-05" db="EMBL/GenBank/DDBJ databases">
        <title>Paenibacillus flagellatus sp. nov., isolated from selenium mineral soil.</title>
        <authorList>
            <person name="Dai X."/>
        </authorList>
    </citation>
    <scope>NUCLEOTIDE SEQUENCE [LARGE SCALE GENOMIC DNA]</scope>
    <source>
        <strain evidence="3 4">DXL2</strain>
    </source>
</reference>
<feature type="domain" description="BIG2" evidence="2">
    <location>
        <begin position="1369"/>
        <end position="1449"/>
    </location>
</feature>
<dbReference type="InterPro" id="IPR011050">
    <property type="entry name" value="Pectin_lyase_fold/virulence"/>
</dbReference>
<dbReference type="InterPro" id="IPR013783">
    <property type="entry name" value="Ig-like_fold"/>
</dbReference>
<feature type="domain" description="BIG2" evidence="2">
    <location>
        <begin position="231"/>
        <end position="309"/>
    </location>
</feature>
<dbReference type="EMBL" id="QJVJ01000007">
    <property type="protein sequence ID" value="PYI53442.1"/>
    <property type="molecule type" value="Genomic_DNA"/>
</dbReference>